<feature type="transmembrane region" description="Helical" evidence="4">
    <location>
        <begin position="478"/>
        <end position="501"/>
    </location>
</feature>
<evidence type="ECO:0000256" key="4">
    <source>
        <dbReference type="SAM" id="Phobius"/>
    </source>
</evidence>
<dbReference type="SUPFAM" id="SSF53756">
    <property type="entry name" value="UDP-Glycosyltransferase/glycogen phosphorylase"/>
    <property type="match status" value="1"/>
</dbReference>
<dbReference type="Proteomes" id="UP000037069">
    <property type="component" value="Unassembled WGS sequence"/>
</dbReference>
<keyword evidence="4" id="KW-0812">Transmembrane</keyword>
<dbReference type="CDD" id="cd03784">
    <property type="entry name" value="GT1_Gtf-like"/>
    <property type="match status" value="1"/>
</dbReference>
<keyword evidence="7" id="KW-1185">Reference proteome</keyword>
<dbReference type="InterPro" id="IPR002213">
    <property type="entry name" value="UDP_glucos_trans"/>
</dbReference>
<evidence type="ECO:0000256" key="3">
    <source>
        <dbReference type="ARBA" id="ARBA00022679"/>
    </source>
</evidence>
<evidence type="ECO:0000256" key="5">
    <source>
        <dbReference type="SAM" id="SignalP"/>
    </source>
</evidence>
<keyword evidence="3" id="KW-0808">Transferase</keyword>
<organism evidence="6 7">
    <name type="scientific">Lucilia cuprina</name>
    <name type="common">Green bottle fly</name>
    <name type="synonym">Australian sheep blowfly</name>
    <dbReference type="NCBI Taxonomy" id="7375"/>
    <lineage>
        <taxon>Eukaryota</taxon>
        <taxon>Metazoa</taxon>
        <taxon>Ecdysozoa</taxon>
        <taxon>Arthropoda</taxon>
        <taxon>Hexapoda</taxon>
        <taxon>Insecta</taxon>
        <taxon>Pterygota</taxon>
        <taxon>Neoptera</taxon>
        <taxon>Endopterygota</taxon>
        <taxon>Diptera</taxon>
        <taxon>Brachycera</taxon>
        <taxon>Muscomorpha</taxon>
        <taxon>Oestroidea</taxon>
        <taxon>Calliphoridae</taxon>
        <taxon>Luciliinae</taxon>
        <taxon>Lucilia</taxon>
    </lineage>
</organism>
<dbReference type="GO" id="GO:0008194">
    <property type="term" value="F:UDP-glycosyltransferase activity"/>
    <property type="evidence" value="ECO:0007669"/>
    <property type="project" value="InterPro"/>
</dbReference>
<dbReference type="Pfam" id="PF00201">
    <property type="entry name" value="UDPGT"/>
    <property type="match status" value="1"/>
</dbReference>
<gene>
    <name evidence="6" type="ORF">FF38_00371</name>
</gene>
<name>A0A0L0BUN1_LUCCU</name>
<keyword evidence="5" id="KW-0732">Signal</keyword>
<dbReference type="InterPro" id="IPR050271">
    <property type="entry name" value="UDP-glycosyltransferase"/>
</dbReference>
<evidence type="ECO:0000313" key="6">
    <source>
        <dbReference type="EMBL" id="KNC22914.1"/>
    </source>
</evidence>
<feature type="signal peptide" evidence="5">
    <location>
        <begin position="1"/>
        <end position="22"/>
    </location>
</feature>
<keyword evidence="4" id="KW-1133">Transmembrane helix</keyword>
<sequence length="523" mass="61321">MNWLKFFYYFATICVLLRQVETKHILGIFPHFGYSHFKVFYPLLHNLSERGHNITVITYIKATTLPKGNYEELLLKGMEVVNVVPLDEMKERTWKGLYDEYIALHDEGQESCKRLYESGHIEKVLKRHEMQPYDLVITEYFNSDCQLALPYLMKTPVVALSSCLLMPWYYDRILMPDTPSYVQSEFVGFRTPLNFHERLMNFVQAKALSLLYRYYTNYNDNKLIKHYLNIDIDVAQIAKQNTRLIFGNQHYSLMGIRPTTQQFVQIGGIHIKDEEINKVLPKEVDSFLENLKGDVLFISWGSMIKGSTLDADKLKAILNVLTRLDINVIWKWETDETPIKSDKFLFIKWAPQLSLICHPKVTLFWGHGGLLSTTEAVYCGKPMLITPIYGDQFVNGFAVENRKIGRIINFNDIKEKILNEELTQLRHPNYSTKALEISQVFRQRESQPLDTATWWVEHLLEHKVSEEVLHSYAVDLNWFIYYSLDVIALLLAVLFVFIFITKRLLRLILHRPVNVKYDKVKQN</sequence>
<keyword evidence="2" id="KW-0328">Glycosyltransferase</keyword>
<dbReference type="PANTHER" id="PTHR48043">
    <property type="entry name" value="EG:EG0003.4 PROTEIN-RELATED"/>
    <property type="match status" value="1"/>
</dbReference>
<evidence type="ECO:0000256" key="2">
    <source>
        <dbReference type="ARBA" id="ARBA00022676"/>
    </source>
</evidence>
<dbReference type="FunFam" id="3.40.50.2000:FF:000050">
    <property type="entry name" value="UDP-glucuronosyltransferase"/>
    <property type="match status" value="1"/>
</dbReference>
<comment type="caution">
    <text evidence="6">The sequence shown here is derived from an EMBL/GenBank/DDBJ whole genome shotgun (WGS) entry which is preliminary data.</text>
</comment>
<evidence type="ECO:0008006" key="8">
    <source>
        <dbReference type="Google" id="ProtNLM"/>
    </source>
</evidence>
<dbReference type="Gene3D" id="3.40.50.2000">
    <property type="entry name" value="Glycogen Phosphorylase B"/>
    <property type="match status" value="1"/>
</dbReference>
<dbReference type="STRING" id="7375.A0A0L0BUN1"/>
<reference evidence="6 7" key="1">
    <citation type="journal article" date="2015" name="Nat. Commun.">
        <title>Lucilia cuprina genome unlocks parasitic fly biology to underpin future interventions.</title>
        <authorList>
            <person name="Anstead C.A."/>
            <person name="Korhonen P.K."/>
            <person name="Young N.D."/>
            <person name="Hall R.S."/>
            <person name="Jex A.R."/>
            <person name="Murali S.C."/>
            <person name="Hughes D.S."/>
            <person name="Lee S.F."/>
            <person name="Perry T."/>
            <person name="Stroehlein A.J."/>
            <person name="Ansell B.R."/>
            <person name="Breugelmans B."/>
            <person name="Hofmann A."/>
            <person name="Qu J."/>
            <person name="Dugan S."/>
            <person name="Lee S.L."/>
            <person name="Chao H."/>
            <person name="Dinh H."/>
            <person name="Han Y."/>
            <person name="Doddapaneni H.V."/>
            <person name="Worley K.C."/>
            <person name="Muzny D.M."/>
            <person name="Ioannidis P."/>
            <person name="Waterhouse R.M."/>
            <person name="Zdobnov E.M."/>
            <person name="James P.J."/>
            <person name="Bagnall N.H."/>
            <person name="Kotze A.C."/>
            <person name="Gibbs R.A."/>
            <person name="Richards S."/>
            <person name="Batterham P."/>
            <person name="Gasser R.B."/>
        </authorList>
    </citation>
    <scope>NUCLEOTIDE SEQUENCE [LARGE SCALE GENOMIC DNA]</scope>
    <source>
        <strain evidence="6 7">LS</strain>
        <tissue evidence="6">Full body</tissue>
    </source>
</reference>
<accession>A0A0L0BUN1</accession>
<comment type="similarity">
    <text evidence="1">Belongs to the UDP-glycosyltransferase family.</text>
</comment>
<proteinExistence type="inferred from homology"/>
<dbReference type="PANTHER" id="PTHR48043:SF114">
    <property type="entry name" value="IP04436P-RELATED"/>
    <property type="match status" value="1"/>
</dbReference>
<evidence type="ECO:0000256" key="1">
    <source>
        <dbReference type="ARBA" id="ARBA00009995"/>
    </source>
</evidence>
<dbReference type="EMBL" id="JRES01001441">
    <property type="protein sequence ID" value="KNC22914.1"/>
    <property type="molecule type" value="Genomic_DNA"/>
</dbReference>
<dbReference type="AlphaFoldDB" id="A0A0L0BUN1"/>
<protein>
    <recommendedName>
        <fullName evidence="8">UDP-glucuronosyltransferase</fullName>
    </recommendedName>
</protein>
<dbReference type="OMA" id="WAHAGLL"/>
<evidence type="ECO:0000313" key="7">
    <source>
        <dbReference type="Proteomes" id="UP000037069"/>
    </source>
</evidence>
<feature type="chain" id="PRO_5005535230" description="UDP-glucuronosyltransferase" evidence="5">
    <location>
        <begin position="23"/>
        <end position="523"/>
    </location>
</feature>
<dbReference type="OrthoDB" id="5835829at2759"/>
<keyword evidence="4" id="KW-0472">Membrane</keyword>